<dbReference type="EMBL" id="JAWDGP010002642">
    <property type="protein sequence ID" value="KAK3781262.1"/>
    <property type="molecule type" value="Genomic_DNA"/>
</dbReference>
<sequence>MFDGHEQTLLKKETEEIDISLASFIIEGQGLTNLPYPAAAVLDVLGRLSSPTFYTSHVKMNATQAFYIVAMSLSTHFSLGSMVFFFSA</sequence>
<gene>
    <name evidence="2" type="ORF">RRG08_065993</name>
</gene>
<protein>
    <submittedName>
        <fullName evidence="2">Uncharacterized protein</fullName>
    </submittedName>
</protein>
<reference evidence="2" key="1">
    <citation type="journal article" date="2023" name="G3 (Bethesda)">
        <title>A reference genome for the long-term kleptoplast-retaining sea slug Elysia crispata morphotype clarki.</title>
        <authorList>
            <person name="Eastman K.E."/>
            <person name="Pendleton A.L."/>
            <person name="Shaikh M.A."/>
            <person name="Suttiyut T."/>
            <person name="Ogas R."/>
            <person name="Tomko P."/>
            <person name="Gavelis G."/>
            <person name="Widhalm J.R."/>
            <person name="Wisecaver J.H."/>
        </authorList>
    </citation>
    <scope>NUCLEOTIDE SEQUENCE</scope>
    <source>
        <strain evidence="2">ECLA1</strain>
    </source>
</reference>
<dbReference type="Proteomes" id="UP001283361">
    <property type="component" value="Unassembled WGS sequence"/>
</dbReference>
<keyword evidence="1" id="KW-1133">Transmembrane helix</keyword>
<accession>A0AAE1DSM2</accession>
<proteinExistence type="predicted"/>
<organism evidence="2 3">
    <name type="scientific">Elysia crispata</name>
    <name type="common">lettuce slug</name>
    <dbReference type="NCBI Taxonomy" id="231223"/>
    <lineage>
        <taxon>Eukaryota</taxon>
        <taxon>Metazoa</taxon>
        <taxon>Spiralia</taxon>
        <taxon>Lophotrochozoa</taxon>
        <taxon>Mollusca</taxon>
        <taxon>Gastropoda</taxon>
        <taxon>Heterobranchia</taxon>
        <taxon>Euthyneura</taxon>
        <taxon>Panpulmonata</taxon>
        <taxon>Sacoglossa</taxon>
        <taxon>Placobranchoidea</taxon>
        <taxon>Plakobranchidae</taxon>
        <taxon>Elysia</taxon>
    </lineage>
</organism>
<name>A0AAE1DSM2_9GAST</name>
<keyword evidence="1" id="KW-0472">Membrane</keyword>
<dbReference type="AlphaFoldDB" id="A0AAE1DSM2"/>
<evidence type="ECO:0000313" key="2">
    <source>
        <dbReference type="EMBL" id="KAK3781262.1"/>
    </source>
</evidence>
<feature type="transmembrane region" description="Helical" evidence="1">
    <location>
        <begin position="65"/>
        <end position="86"/>
    </location>
</feature>
<keyword evidence="3" id="KW-1185">Reference proteome</keyword>
<keyword evidence="1" id="KW-0812">Transmembrane</keyword>
<comment type="caution">
    <text evidence="2">The sequence shown here is derived from an EMBL/GenBank/DDBJ whole genome shotgun (WGS) entry which is preliminary data.</text>
</comment>
<evidence type="ECO:0000256" key="1">
    <source>
        <dbReference type="SAM" id="Phobius"/>
    </source>
</evidence>
<evidence type="ECO:0000313" key="3">
    <source>
        <dbReference type="Proteomes" id="UP001283361"/>
    </source>
</evidence>